<dbReference type="AlphaFoldDB" id="A0AAV6KH75"/>
<comment type="caution">
    <text evidence="1">The sequence shown here is derived from an EMBL/GenBank/DDBJ whole genome shotgun (WGS) entry which is preliminary data.</text>
</comment>
<dbReference type="Gene3D" id="1.25.40.120">
    <property type="entry name" value="Protein prenylyltransferase"/>
    <property type="match status" value="1"/>
</dbReference>
<sequence>MRVLLSLRPEWPYVTPVQQDDGPNLAVPIAYKDEFSETMDYFRAVSSEMDYFRTVFRRRRCLLWCCPIRLSSQFILTSIDNSSVNALLHWLPPELNVDFIYCFNFGSEQFRAVPEPSEFGPV</sequence>
<dbReference type="Proteomes" id="UP000823749">
    <property type="component" value="Chromosome 4"/>
</dbReference>
<organism evidence="1 2">
    <name type="scientific">Rhododendron griersonianum</name>
    <dbReference type="NCBI Taxonomy" id="479676"/>
    <lineage>
        <taxon>Eukaryota</taxon>
        <taxon>Viridiplantae</taxon>
        <taxon>Streptophyta</taxon>
        <taxon>Embryophyta</taxon>
        <taxon>Tracheophyta</taxon>
        <taxon>Spermatophyta</taxon>
        <taxon>Magnoliopsida</taxon>
        <taxon>eudicotyledons</taxon>
        <taxon>Gunneridae</taxon>
        <taxon>Pentapetalae</taxon>
        <taxon>asterids</taxon>
        <taxon>Ericales</taxon>
        <taxon>Ericaceae</taxon>
        <taxon>Ericoideae</taxon>
        <taxon>Rhodoreae</taxon>
        <taxon>Rhododendron</taxon>
    </lineage>
</organism>
<gene>
    <name evidence="1" type="ORF">RHGRI_009896</name>
</gene>
<keyword evidence="2" id="KW-1185">Reference proteome</keyword>
<protein>
    <submittedName>
        <fullName evidence="1">Uncharacterized protein</fullName>
    </submittedName>
</protein>
<proteinExistence type="predicted"/>
<evidence type="ECO:0000313" key="1">
    <source>
        <dbReference type="EMBL" id="KAG5551629.1"/>
    </source>
</evidence>
<reference evidence="1" key="1">
    <citation type="submission" date="2020-08" db="EMBL/GenBank/DDBJ databases">
        <title>Plant Genome Project.</title>
        <authorList>
            <person name="Zhang R.-G."/>
        </authorList>
    </citation>
    <scope>NUCLEOTIDE SEQUENCE</scope>
    <source>
        <strain evidence="1">WSP0</strain>
        <tissue evidence="1">Leaf</tissue>
    </source>
</reference>
<dbReference type="SUPFAM" id="SSF48439">
    <property type="entry name" value="Protein prenylyltransferase"/>
    <property type="match status" value="1"/>
</dbReference>
<evidence type="ECO:0000313" key="2">
    <source>
        <dbReference type="Proteomes" id="UP000823749"/>
    </source>
</evidence>
<dbReference type="EMBL" id="JACTNZ010000004">
    <property type="protein sequence ID" value="KAG5551629.1"/>
    <property type="molecule type" value="Genomic_DNA"/>
</dbReference>
<name>A0AAV6KH75_9ERIC</name>
<accession>A0AAV6KH75</accession>